<dbReference type="EMBL" id="NIBG01000005">
    <property type="protein sequence ID" value="PAB59785.1"/>
    <property type="molecule type" value="Genomic_DNA"/>
</dbReference>
<dbReference type="InterPro" id="IPR036291">
    <property type="entry name" value="NAD(P)-bd_dom_sf"/>
</dbReference>
<dbReference type="Proteomes" id="UP000216024">
    <property type="component" value="Unassembled WGS sequence"/>
</dbReference>
<dbReference type="PANTHER" id="PTHR38015">
    <property type="entry name" value="BLR6086 PROTEIN"/>
    <property type="match status" value="1"/>
</dbReference>
<feature type="domain" description="Opine dehydrogenase" evidence="3">
    <location>
        <begin position="187"/>
        <end position="332"/>
    </location>
</feature>
<proteinExistence type="predicted"/>
<dbReference type="InterPro" id="IPR013328">
    <property type="entry name" value="6PGD_dom2"/>
</dbReference>
<keyword evidence="5" id="KW-1185">Reference proteome</keyword>
<dbReference type="InterPro" id="IPR051729">
    <property type="entry name" value="Opine/Lysopine_DH"/>
</dbReference>
<dbReference type="InterPro" id="IPR003421">
    <property type="entry name" value="Opine_DH"/>
</dbReference>
<keyword evidence="1" id="KW-0560">Oxidoreductase</keyword>
<feature type="domain" description="Glycerol-3-phosphate dehydrogenase NAD-dependent N-terminal" evidence="2">
    <location>
        <begin position="7"/>
        <end position="108"/>
    </location>
</feature>
<organism evidence="4 5">
    <name type="scientific">Anaeromicrobium sediminis</name>
    <dbReference type="NCBI Taxonomy" id="1478221"/>
    <lineage>
        <taxon>Bacteria</taxon>
        <taxon>Bacillati</taxon>
        <taxon>Bacillota</taxon>
        <taxon>Clostridia</taxon>
        <taxon>Peptostreptococcales</taxon>
        <taxon>Thermotaleaceae</taxon>
        <taxon>Anaeromicrobium</taxon>
    </lineage>
</organism>
<dbReference type="GO" id="GO:0051287">
    <property type="term" value="F:NAD binding"/>
    <property type="evidence" value="ECO:0007669"/>
    <property type="project" value="InterPro"/>
</dbReference>
<dbReference type="GO" id="GO:0016616">
    <property type="term" value="F:oxidoreductase activity, acting on the CH-OH group of donors, NAD or NADP as acceptor"/>
    <property type="evidence" value="ECO:0007669"/>
    <property type="project" value="InterPro"/>
</dbReference>
<name>A0A267MLN5_9FIRM</name>
<dbReference type="SUPFAM" id="SSF51735">
    <property type="entry name" value="NAD(P)-binding Rossmann-fold domains"/>
    <property type="match status" value="1"/>
</dbReference>
<reference evidence="4 5" key="1">
    <citation type="submission" date="2017-06" db="EMBL/GenBank/DDBJ databases">
        <title>Draft genome sequence of anaerobic fermentative bacterium Anaeromicrobium sediminis DY2726D isolated from West Pacific Ocean sediments.</title>
        <authorList>
            <person name="Zeng X."/>
        </authorList>
    </citation>
    <scope>NUCLEOTIDE SEQUENCE [LARGE SCALE GENOMIC DNA]</scope>
    <source>
        <strain evidence="4 5">DY2726D</strain>
    </source>
</reference>
<protein>
    <submittedName>
        <fullName evidence="4">NAD/NADP octopine/nopaline dehydrogenase</fullName>
    </submittedName>
</protein>
<dbReference type="OrthoDB" id="1073746at2"/>
<dbReference type="Gene3D" id="3.40.50.720">
    <property type="entry name" value="NAD(P)-binding Rossmann-like Domain"/>
    <property type="match status" value="1"/>
</dbReference>
<dbReference type="AlphaFoldDB" id="A0A267MLN5"/>
<dbReference type="RefSeq" id="WP_095132548.1">
    <property type="nucleotide sequence ID" value="NZ_NIBG01000005.1"/>
</dbReference>
<comment type="caution">
    <text evidence="4">The sequence shown here is derived from an EMBL/GenBank/DDBJ whole genome shotgun (WGS) entry which is preliminary data.</text>
</comment>
<dbReference type="GO" id="GO:0046168">
    <property type="term" value="P:glycerol-3-phosphate catabolic process"/>
    <property type="evidence" value="ECO:0007669"/>
    <property type="project" value="InterPro"/>
</dbReference>
<dbReference type="PANTHER" id="PTHR38015:SF1">
    <property type="entry name" value="OPINE DEHYDROGENASE DOMAIN-CONTAINING PROTEIN"/>
    <property type="match status" value="1"/>
</dbReference>
<dbReference type="Gene3D" id="1.10.1040.10">
    <property type="entry name" value="N-(1-d-carboxylethyl)-l-norvaline Dehydrogenase, domain 2"/>
    <property type="match status" value="1"/>
</dbReference>
<evidence type="ECO:0000259" key="3">
    <source>
        <dbReference type="Pfam" id="PF02317"/>
    </source>
</evidence>
<dbReference type="InterPro" id="IPR011128">
    <property type="entry name" value="G3P_DH_NAD-dep_N"/>
</dbReference>
<evidence type="ECO:0000313" key="5">
    <source>
        <dbReference type="Proteomes" id="UP000216024"/>
    </source>
</evidence>
<gene>
    <name evidence="4" type="ORF">CCE28_07460</name>
</gene>
<evidence type="ECO:0000259" key="2">
    <source>
        <dbReference type="Pfam" id="PF01210"/>
    </source>
</evidence>
<accession>A0A267MLN5</accession>
<dbReference type="SUPFAM" id="SSF48179">
    <property type="entry name" value="6-phosphogluconate dehydrogenase C-terminal domain-like"/>
    <property type="match status" value="1"/>
</dbReference>
<dbReference type="InterPro" id="IPR008927">
    <property type="entry name" value="6-PGluconate_DH-like_C_sf"/>
</dbReference>
<evidence type="ECO:0000256" key="1">
    <source>
        <dbReference type="ARBA" id="ARBA00023002"/>
    </source>
</evidence>
<dbReference type="Pfam" id="PF01210">
    <property type="entry name" value="NAD_Gly3P_dh_N"/>
    <property type="match status" value="1"/>
</dbReference>
<evidence type="ECO:0000313" key="4">
    <source>
        <dbReference type="EMBL" id="PAB59785.1"/>
    </source>
</evidence>
<sequence>MIGEYKFAILGCGNGGKALAGQIASQGYSVSMFEALSESEDFKKFQQEKNLHVRGSISCDGALDLITTNMKEAVKDRDIIFVVVPAFAHKPIFELLVPHLEDGQKVIVTPGNYSTFMIKKIMNEMNVHKNISITEVASLPYACRATSHDTVMVYKQKNKLKIATCPTDKNDEILKIMNSISDIYIPAKNVLEVSLDNFNAILHPLPVLLNIAGIEKNSDNFRHYIDGVSPLVSKKMEEMDEERLYIGKEYDLNLISTLEQEKMYYGLNDSSSLYEYFNSDESPYKEIYGQNVFGRYITEDLPYLLVPASQLAQKVGVDTPLLDMCISLASTLHDKDYMENGYNLEHLGISHMTKEEILDYSSNMIF</sequence>
<dbReference type="Pfam" id="PF02317">
    <property type="entry name" value="Octopine_DH"/>
    <property type="match status" value="1"/>
</dbReference>